<evidence type="ECO:0000256" key="5">
    <source>
        <dbReference type="ARBA" id="ARBA00025863"/>
    </source>
</evidence>
<comment type="subcellular location">
    <subcellularLocation>
        <location evidence="1">Mitochondrion outer membrane</location>
        <topology evidence="1">Single-pass type IV membrane protein</topology>
        <orientation evidence="1">Cytoplasmic side</orientation>
    </subcellularLocation>
</comment>
<dbReference type="Pfam" id="PF01593">
    <property type="entry name" value="Amino_oxidase"/>
    <property type="match status" value="1"/>
</dbReference>
<evidence type="ECO:0000256" key="8">
    <source>
        <dbReference type="ARBA" id="ARBA00047794"/>
    </source>
</evidence>
<reference evidence="14 15" key="1">
    <citation type="journal article" date="2020" name="Nature">
        <title>Six reference-quality genomes reveal evolution of bat adaptations.</title>
        <authorList>
            <person name="Jebb D."/>
            <person name="Huang Z."/>
            <person name="Pippel M."/>
            <person name="Hughes G.M."/>
            <person name="Lavrichenko K."/>
            <person name="Devanna P."/>
            <person name="Winkler S."/>
            <person name="Jermiin L.S."/>
            <person name="Skirmuntt E.C."/>
            <person name="Katzourakis A."/>
            <person name="Burkitt-Gray L."/>
            <person name="Ray D.A."/>
            <person name="Sullivan K.A.M."/>
            <person name="Roscito J.G."/>
            <person name="Kirilenko B.M."/>
            <person name="Davalos L.M."/>
            <person name="Corthals A.P."/>
            <person name="Power M.L."/>
            <person name="Jones G."/>
            <person name="Ransome R.D."/>
            <person name="Dechmann D.K.N."/>
            <person name="Locatelli A.G."/>
            <person name="Puechmaille S.J."/>
            <person name="Fedrigo O."/>
            <person name="Jarvis E.D."/>
            <person name="Hiller M."/>
            <person name="Vernes S.C."/>
            <person name="Myers E.W."/>
            <person name="Teeling E.C."/>
        </authorList>
    </citation>
    <scope>NUCLEOTIDE SEQUENCE [LARGE SCALE GENOMIC DNA]</scope>
    <source>
        <strain evidence="14">MMolMol1</strain>
        <tissue evidence="14">Muscle</tissue>
    </source>
</reference>
<accession>A0A7J8CRM3</accession>
<dbReference type="AlphaFoldDB" id="A0A7J8CRM3"/>
<keyword evidence="3" id="KW-0496">Mitochondrion</keyword>
<keyword evidence="3" id="KW-1000">Mitochondrion outer membrane</keyword>
<evidence type="ECO:0000256" key="6">
    <source>
        <dbReference type="ARBA" id="ARBA00047410"/>
    </source>
</evidence>
<evidence type="ECO:0000256" key="1">
    <source>
        <dbReference type="ARBA" id="ARBA00004362"/>
    </source>
</evidence>
<dbReference type="GO" id="GO:0050660">
    <property type="term" value="F:flavin adenine dinucleotide binding"/>
    <property type="evidence" value="ECO:0007669"/>
    <property type="project" value="TreeGrafter"/>
</dbReference>
<keyword evidence="2" id="KW-0285">Flavoprotein</keyword>
<evidence type="ECO:0000256" key="12">
    <source>
        <dbReference type="SAM" id="MobiDB-lite"/>
    </source>
</evidence>
<feature type="domain" description="Amine oxidase" evidence="13">
    <location>
        <begin position="4"/>
        <end position="68"/>
    </location>
</feature>
<comment type="catalytic activity">
    <reaction evidence="8">
        <text>tyramine + O2 + H2O = (4-hydroxyphenyl)acetaldehyde + H2O2 + NH4(+)</text>
        <dbReference type="Rhea" id="RHEA:30591"/>
        <dbReference type="ChEBI" id="CHEBI:15377"/>
        <dbReference type="ChEBI" id="CHEBI:15379"/>
        <dbReference type="ChEBI" id="CHEBI:15621"/>
        <dbReference type="ChEBI" id="CHEBI:16240"/>
        <dbReference type="ChEBI" id="CHEBI:28938"/>
        <dbReference type="ChEBI" id="CHEBI:327995"/>
    </reaction>
</comment>
<comment type="catalytic activity">
    <reaction evidence="7">
        <text>(R)-noradrenaline + O2 + H2O = (R)-3,4-dihydroxymandelaldehyde + H2O2 + NH4(+)</text>
        <dbReference type="Rhea" id="RHEA:69076"/>
        <dbReference type="ChEBI" id="CHEBI:15377"/>
        <dbReference type="ChEBI" id="CHEBI:15379"/>
        <dbReference type="ChEBI" id="CHEBI:16240"/>
        <dbReference type="ChEBI" id="CHEBI:28938"/>
        <dbReference type="ChEBI" id="CHEBI:72587"/>
        <dbReference type="ChEBI" id="CHEBI:180943"/>
    </reaction>
</comment>
<dbReference type="PANTHER" id="PTHR43563">
    <property type="entry name" value="AMINE OXIDASE"/>
    <property type="match status" value="1"/>
</dbReference>
<comment type="caution">
    <text evidence="14">The sequence shown here is derived from an EMBL/GenBank/DDBJ whole genome shotgun (WGS) entry which is preliminary data.</text>
</comment>
<dbReference type="Proteomes" id="UP000550707">
    <property type="component" value="Unassembled WGS sequence"/>
</dbReference>
<keyword evidence="3" id="KW-0472">Membrane</keyword>
<evidence type="ECO:0000256" key="10">
    <source>
        <dbReference type="ARBA" id="ARBA00048466"/>
    </source>
</evidence>
<comment type="catalytic activity">
    <reaction evidence="6">
        <text>(R)-adrenaline + O2 + H2O = (R)-3,4-dihydroxymandelaldehyde + methylamine + H2O2</text>
        <dbReference type="Rhea" id="RHEA:51168"/>
        <dbReference type="ChEBI" id="CHEBI:15377"/>
        <dbReference type="ChEBI" id="CHEBI:15379"/>
        <dbReference type="ChEBI" id="CHEBI:16240"/>
        <dbReference type="ChEBI" id="CHEBI:59338"/>
        <dbReference type="ChEBI" id="CHEBI:71406"/>
        <dbReference type="ChEBI" id="CHEBI:180943"/>
    </reaction>
</comment>
<protein>
    <recommendedName>
        <fullName evidence="13">Amine oxidase domain-containing protein</fullName>
    </recommendedName>
</protein>
<dbReference type="Gene3D" id="3.90.660.10">
    <property type="match status" value="1"/>
</dbReference>
<comment type="catalytic activity">
    <reaction evidence="9">
        <text>a secondary aliphatic amine + O2 + H2O = a primary amine + an aldehyde + H2O2</text>
        <dbReference type="Rhea" id="RHEA:26414"/>
        <dbReference type="ChEBI" id="CHEBI:15377"/>
        <dbReference type="ChEBI" id="CHEBI:15379"/>
        <dbReference type="ChEBI" id="CHEBI:16240"/>
        <dbReference type="ChEBI" id="CHEBI:17478"/>
        <dbReference type="ChEBI" id="CHEBI:58855"/>
        <dbReference type="ChEBI" id="CHEBI:65296"/>
        <dbReference type="EC" id="1.4.3.4"/>
    </reaction>
</comment>
<dbReference type="GO" id="GO:0005741">
    <property type="term" value="C:mitochondrial outer membrane"/>
    <property type="evidence" value="ECO:0007669"/>
    <property type="project" value="UniProtKB-SubCell"/>
</dbReference>
<evidence type="ECO:0000313" key="14">
    <source>
        <dbReference type="EMBL" id="KAF6413505.1"/>
    </source>
</evidence>
<organism evidence="14 15">
    <name type="scientific">Molossus molossus</name>
    <name type="common">Pallas' mastiff bat</name>
    <name type="synonym">Vespertilio molossus</name>
    <dbReference type="NCBI Taxonomy" id="27622"/>
    <lineage>
        <taxon>Eukaryota</taxon>
        <taxon>Metazoa</taxon>
        <taxon>Chordata</taxon>
        <taxon>Craniata</taxon>
        <taxon>Vertebrata</taxon>
        <taxon>Euteleostomi</taxon>
        <taxon>Mammalia</taxon>
        <taxon>Eutheria</taxon>
        <taxon>Laurasiatheria</taxon>
        <taxon>Chiroptera</taxon>
        <taxon>Yangochiroptera</taxon>
        <taxon>Molossidae</taxon>
        <taxon>Molossus</taxon>
    </lineage>
</organism>
<evidence type="ECO:0000256" key="2">
    <source>
        <dbReference type="ARBA" id="ARBA00022630"/>
    </source>
</evidence>
<evidence type="ECO:0000256" key="11">
    <source>
        <dbReference type="ARBA" id="ARBA00048979"/>
    </source>
</evidence>
<dbReference type="InterPro" id="IPR050703">
    <property type="entry name" value="Flavin_MAO"/>
</dbReference>
<comment type="catalytic activity">
    <reaction evidence="11">
        <text>2-phenylethylamine + O2 + H2O = 2-phenylacetaldehyde + H2O2 + NH4(+)</text>
        <dbReference type="Rhea" id="RHEA:25265"/>
        <dbReference type="ChEBI" id="CHEBI:15377"/>
        <dbReference type="ChEBI" id="CHEBI:15379"/>
        <dbReference type="ChEBI" id="CHEBI:16240"/>
        <dbReference type="ChEBI" id="CHEBI:16424"/>
        <dbReference type="ChEBI" id="CHEBI:28938"/>
        <dbReference type="ChEBI" id="CHEBI:225237"/>
    </reaction>
</comment>
<sequence length="137" mass="15426">MATYVDLGGSFVGPTQSHVLRLAKELGLEAYKVNDGEYEIHFVKGKLYKSRGAFPPVWNPIAYLDHNNLWRTTDDMGREIPSEAPWKEPLAEVGPRDDEGAARQDLLDRVCKKLCHPLCNPCVTAEPVRSLLWSLCM</sequence>
<dbReference type="GO" id="GO:0008131">
    <property type="term" value="F:primary methylamine oxidase activity"/>
    <property type="evidence" value="ECO:0007669"/>
    <property type="project" value="TreeGrafter"/>
</dbReference>
<evidence type="ECO:0000256" key="7">
    <source>
        <dbReference type="ARBA" id="ARBA00047691"/>
    </source>
</evidence>
<dbReference type="PANTHER" id="PTHR43563:SF1">
    <property type="entry name" value="AMINE OXIDASE [FLAVIN-CONTAINING] B"/>
    <property type="match status" value="1"/>
</dbReference>
<evidence type="ECO:0000256" key="4">
    <source>
        <dbReference type="ARBA" id="ARBA00022827"/>
    </source>
</evidence>
<dbReference type="InterPro" id="IPR002937">
    <property type="entry name" value="Amino_oxidase"/>
</dbReference>
<name>A0A7J8CRM3_MOLMO</name>
<evidence type="ECO:0000256" key="3">
    <source>
        <dbReference type="ARBA" id="ARBA00022787"/>
    </source>
</evidence>
<dbReference type="GO" id="GO:0097621">
    <property type="term" value="F:monoamine oxidase activity"/>
    <property type="evidence" value="ECO:0007669"/>
    <property type="project" value="UniProtKB-EC"/>
</dbReference>
<comment type="catalytic activity">
    <reaction evidence="10">
        <text>dopamine + O2 + H2O = 3,4-dihydroxyphenylacetaldehyde + H2O2 + NH4(+)</text>
        <dbReference type="Rhea" id="RHEA:27946"/>
        <dbReference type="ChEBI" id="CHEBI:15377"/>
        <dbReference type="ChEBI" id="CHEBI:15379"/>
        <dbReference type="ChEBI" id="CHEBI:16240"/>
        <dbReference type="ChEBI" id="CHEBI:27978"/>
        <dbReference type="ChEBI" id="CHEBI:28938"/>
        <dbReference type="ChEBI" id="CHEBI:59905"/>
    </reaction>
</comment>
<dbReference type="EMBL" id="JACASF010000020">
    <property type="protein sequence ID" value="KAF6413505.1"/>
    <property type="molecule type" value="Genomic_DNA"/>
</dbReference>
<dbReference type="InParanoid" id="A0A7J8CRM3"/>
<evidence type="ECO:0000313" key="15">
    <source>
        <dbReference type="Proteomes" id="UP000550707"/>
    </source>
</evidence>
<keyword evidence="4" id="KW-0274">FAD</keyword>
<proteinExistence type="predicted"/>
<evidence type="ECO:0000259" key="13">
    <source>
        <dbReference type="Pfam" id="PF01593"/>
    </source>
</evidence>
<comment type="subunit">
    <text evidence="5">Monomer, homo- or heterodimer (containing two subunits of similar size). Each subunit contains a covalently bound flavin. Enzymatically active as monomer.</text>
</comment>
<feature type="region of interest" description="Disordered" evidence="12">
    <location>
        <begin position="81"/>
        <end position="100"/>
    </location>
</feature>
<gene>
    <name evidence="14" type="ORF">HJG59_009726</name>
</gene>
<evidence type="ECO:0000256" key="9">
    <source>
        <dbReference type="ARBA" id="ARBA00048448"/>
    </source>
</evidence>
<keyword evidence="15" id="KW-1185">Reference proteome</keyword>